<dbReference type="Proteomes" id="UP001623349">
    <property type="component" value="Unassembled WGS sequence"/>
</dbReference>
<name>A0ABQ0EPG8_APOSI</name>
<comment type="caution">
    <text evidence="1">The sequence shown here is derived from an EMBL/GenBank/DDBJ whole genome shotgun (WGS) entry which is preliminary data.</text>
</comment>
<gene>
    <name evidence="1" type="ORF">APTSU1_000419200</name>
</gene>
<proteinExistence type="predicted"/>
<sequence>MATAWFLDDDYWFEAENIYNDEDPEGSVDPEGQGS</sequence>
<reference evidence="1 2" key="1">
    <citation type="submission" date="2024-08" db="EMBL/GenBank/DDBJ databases">
        <title>The draft genome of Apodemus speciosus.</title>
        <authorList>
            <person name="Nabeshima K."/>
            <person name="Suzuki S."/>
            <person name="Onuma M."/>
        </authorList>
    </citation>
    <scope>NUCLEOTIDE SEQUENCE [LARGE SCALE GENOMIC DNA]</scope>
    <source>
        <strain evidence="1">IB14-021</strain>
    </source>
</reference>
<dbReference type="EMBL" id="BAAFST010000004">
    <property type="protein sequence ID" value="GAB1288962.1"/>
    <property type="molecule type" value="Genomic_DNA"/>
</dbReference>
<evidence type="ECO:0000313" key="1">
    <source>
        <dbReference type="EMBL" id="GAB1288962.1"/>
    </source>
</evidence>
<protein>
    <submittedName>
        <fullName evidence="1">Histone-binding protein RBBP4</fullName>
    </submittedName>
</protein>
<keyword evidence="2" id="KW-1185">Reference proteome</keyword>
<evidence type="ECO:0000313" key="2">
    <source>
        <dbReference type="Proteomes" id="UP001623349"/>
    </source>
</evidence>
<organism evidence="1 2">
    <name type="scientific">Apodemus speciosus</name>
    <name type="common">Large Japanese field mouse</name>
    <dbReference type="NCBI Taxonomy" id="105296"/>
    <lineage>
        <taxon>Eukaryota</taxon>
        <taxon>Metazoa</taxon>
        <taxon>Chordata</taxon>
        <taxon>Craniata</taxon>
        <taxon>Vertebrata</taxon>
        <taxon>Euteleostomi</taxon>
        <taxon>Mammalia</taxon>
        <taxon>Eutheria</taxon>
        <taxon>Euarchontoglires</taxon>
        <taxon>Glires</taxon>
        <taxon>Rodentia</taxon>
        <taxon>Myomorpha</taxon>
        <taxon>Muroidea</taxon>
        <taxon>Muridae</taxon>
        <taxon>Murinae</taxon>
        <taxon>Apodemus</taxon>
    </lineage>
</organism>
<accession>A0ABQ0EPG8</accession>